<dbReference type="AlphaFoldDB" id="A0A3M6VT40"/>
<evidence type="ECO:0000256" key="6">
    <source>
        <dbReference type="SAM" id="Coils"/>
    </source>
</evidence>
<evidence type="ECO:0000256" key="4">
    <source>
        <dbReference type="ARBA" id="ARBA00023242"/>
    </source>
</evidence>
<dbReference type="InterPro" id="IPR036388">
    <property type="entry name" value="WH-like_DNA-bd_sf"/>
</dbReference>
<evidence type="ECO:0000256" key="2">
    <source>
        <dbReference type="ARBA" id="ARBA00007922"/>
    </source>
</evidence>
<gene>
    <name evidence="10" type="ORF">DD237_002546</name>
    <name evidence="9" type="ORF">DD238_001893</name>
</gene>
<dbReference type="PANTHER" id="PTHR15938">
    <property type="entry name" value="TBP-1 INTERACTING PROTEIN"/>
    <property type="match status" value="1"/>
</dbReference>
<keyword evidence="11" id="KW-1185">Reference proteome</keyword>
<evidence type="ECO:0000259" key="8">
    <source>
        <dbReference type="Pfam" id="PF07106"/>
    </source>
</evidence>
<accession>A0A3M6VT40</accession>
<proteinExistence type="inferred from homology"/>
<dbReference type="Gene3D" id="1.10.10.10">
    <property type="entry name" value="Winged helix-like DNA-binding domain superfamily/Winged helix DNA-binding domain"/>
    <property type="match status" value="1"/>
</dbReference>
<feature type="compositionally biased region" description="Acidic residues" evidence="7">
    <location>
        <begin position="24"/>
        <end position="36"/>
    </location>
</feature>
<name>A0A3M6VT40_9STRA</name>
<keyword evidence="6" id="KW-0175">Coiled coil</keyword>
<dbReference type="InterPro" id="IPR010776">
    <property type="entry name" value="Hop2_WH_dom"/>
</dbReference>
<sequence>MSDFDDEDFSLGDESSDNDRFSLDDNEQEEDDDFAEESTASDASDLEHSGPKHKKARVSPQESAVKSSKSKRIRSNATSRSLPVKNTSIGPKVTVSKAKDAATTAQTSPAASTLKVITAENAETAVLEYMRKTNRPYSLLNVFENMHRAIAKPSLTKLLDNLVIKQELASKTYGKATIYYMNQNNLPTPSEEERMAVEEQIKAVTAECATLEQELKSAEATLAGITSQISDVDLDTAIKQLEEDAENLEKRAETLDQPGRAPVSPGRKDELKCKIMKYRTAWVARKRIAMDGVNQIADGMEKKPKAVLALIGLETDEDVGIKELPSI</sequence>
<comment type="caution">
    <text evidence="9">The sequence shown here is derived from an EMBL/GenBank/DDBJ whole genome shotgun (WGS) entry which is preliminary data.</text>
</comment>
<dbReference type="GO" id="GO:0120231">
    <property type="term" value="C:DNA recombinase auxiliary factor complex"/>
    <property type="evidence" value="ECO:0007669"/>
    <property type="project" value="TreeGrafter"/>
</dbReference>
<evidence type="ECO:0000313" key="12">
    <source>
        <dbReference type="Proteomes" id="UP000286097"/>
    </source>
</evidence>
<dbReference type="GO" id="GO:0000794">
    <property type="term" value="C:condensed nuclear chromosome"/>
    <property type="evidence" value="ECO:0007669"/>
    <property type="project" value="TreeGrafter"/>
</dbReference>
<comment type="subcellular location">
    <subcellularLocation>
        <location evidence="1">Nucleus</location>
    </subcellularLocation>
</comment>
<dbReference type="GO" id="GO:0000709">
    <property type="term" value="P:meiotic joint molecule formation"/>
    <property type="evidence" value="ECO:0007669"/>
    <property type="project" value="TreeGrafter"/>
</dbReference>
<organism evidence="9 11">
    <name type="scientific">Peronospora effusa</name>
    <dbReference type="NCBI Taxonomy" id="542832"/>
    <lineage>
        <taxon>Eukaryota</taxon>
        <taxon>Sar</taxon>
        <taxon>Stramenopiles</taxon>
        <taxon>Oomycota</taxon>
        <taxon>Peronosporomycetes</taxon>
        <taxon>Peronosporales</taxon>
        <taxon>Peronosporaceae</taxon>
        <taxon>Peronospora</taxon>
    </lineage>
</organism>
<keyword evidence="5" id="KW-0469">Meiosis</keyword>
<protein>
    <recommendedName>
        <fullName evidence="8">Homologous-pairing protein 2 winged helix domain-containing protein</fullName>
    </recommendedName>
</protein>
<keyword evidence="3" id="KW-0233">DNA recombination</keyword>
<evidence type="ECO:0000256" key="7">
    <source>
        <dbReference type="SAM" id="MobiDB-lite"/>
    </source>
</evidence>
<keyword evidence="4" id="KW-0539">Nucleus</keyword>
<dbReference type="STRING" id="542832.A0A3M6VT40"/>
<evidence type="ECO:0000256" key="5">
    <source>
        <dbReference type="ARBA" id="ARBA00023254"/>
    </source>
</evidence>
<evidence type="ECO:0000313" key="11">
    <source>
        <dbReference type="Proteomes" id="UP000282087"/>
    </source>
</evidence>
<evidence type="ECO:0000256" key="3">
    <source>
        <dbReference type="ARBA" id="ARBA00023172"/>
    </source>
</evidence>
<evidence type="ECO:0000313" key="9">
    <source>
        <dbReference type="EMBL" id="RMX69939.1"/>
    </source>
</evidence>
<dbReference type="GO" id="GO:0120230">
    <property type="term" value="F:recombinase activator activity"/>
    <property type="evidence" value="ECO:0007669"/>
    <property type="project" value="TreeGrafter"/>
</dbReference>
<feature type="compositionally biased region" description="Polar residues" evidence="7">
    <location>
        <begin position="75"/>
        <end position="89"/>
    </location>
</feature>
<dbReference type="OrthoDB" id="272266at2759"/>
<feature type="region of interest" description="Disordered" evidence="7">
    <location>
        <begin position="1"/>
        <end position="90"/>
    </location>
</feature>
<comment type="similarity">
    <text evidence="2">Belongs to the HOP2 family.</text>
</comment>
<reference evidence="11 12" key="1">
    <citation type="submission" date="2018-06" db="EMBL/GenBank/DDBJ databases">
        <title>Comparative genomics of downy mildews reveals potential adaptations to biotrophy.</title>
        <authorList>
            <person name="Fletcher K."/>
            <person name="Klosterman S.J."/>
            <person name="Derevnina L."/>
            <person name="Martin F."/>
            <person name="Koike S."/>
            <person name="Reyes Chin-Wo S."/>
            <person name="Mou B."/>
            <person name="Michelmore R."/>
        </authorList>
    </citation>
    <scope>NUCLEOTIDE SEQUENCE [LARGE SCALE GENOMIC DNA]</scope>
    <source>
        <strain evidence="10 12">R13</strain>
        <strain evidence="9 11">R14</strain>
    </source>
</reference>
<evidence type="ECO:0000256" key="1">
    <source>
        <dbReference type="ARBA" id="ARBA00004123"/>
    </source>
</evidence>
<dbReference type="EMBL" id="QLLG01000009">
    <property type="protein sequence ID" value="RMX69939.1"/>
    <property type="molecule type" value="Genomic_DNA"/>
</dbReference>
<evidence type="ECO:0000313" key="10">
    <source>
        <dbReference type="EMBL" id="RQM17158.1"/>
    </source>
</evidence>
<dbReference type="GO" id="GO:0007129">
    <property type="term" value="P:homologous chromosome pairing at meiosis"/>
    <property type="evidence" value="ECO:0007669"/>
    <property type="project" value="TreeGrafter"/>
</dbReference>
<dbReference type="EMBL" id="QKXF01000101">
    <property type="protein sequence ID" value="RQM17158.1"/>
    <property type="molecule type" value="Genomic_DNA"/>
</dbReference>
<dbReference type="GO" id="GO:0010774">
    <property type="term" value="P:meiotic strand invasion involved in reciprocal meiotic recombination"/>
    <property type="evidence" value="ECO:0007669"/>
    <property type="project" value="TreeGrafter"/>
</dbReference>
<feature type="domain" description="Homologous-pairing protein 2 winged helix" evidence="8">
    <location>
        <begin position="121"/>
        <end position="182"/>
    </location>
</feature>
<feature type="compositionally biased region" description="Acidic residues" evidence="7">
    <location>
        <begin position="1"/>
        <end position="16"/>
    </location>
</feature>
<dbReference type="PANTHER" id="PTHR15938:SF0">
    <property type="entry name" value="HOMOLOGOUS-PAIRING PROTEIN 2 HOMOLOG"/>
    <property type="match status" value="1"/>
</dbReference>
<feature type="coiled-coil region" evidence="6">
    <location>
        <begin position="194"/>
        <end position="258"/>
    </location>
</feature>
<dbReference type="VEuPathDB" id="FungiDB:DD237_002546"/>
<dbReference type="GO" id="GO:0003690">
    <property type="term" value="F:double-stranded DNA binding"/>
    <property type="evidence" value="ECO:0007669"/>
    <property type="project" value="TreeGrafter"/>
</dbReference>
<dbReference type="Pfam" id="PF07106">
    <property type="entry name" value="WHD_TBPIP"/>
    <property type="match status" value="1"/>
</dbReference>
<dbReference type="Proteomes" id="UP000282087">
    <property type="component" value="Unassembled WGS sequence"/>
</dbReference>
<dbReference type="Proteomes" id="UP000286097">
    <property type="component" value="Unassembled WGS sequence"/>
</dbReference>